<dbReference type="InterPro" id="IPR058240">
    <property type="entry name" value="rSAM_sf"/>
</dbReference>
<sequence length="160" mass="18297">IHILINSNGTLIKKEFWKIKKVDEVQFSLDGPRHINDAIRGKGVHNKVMEAIKICKNNKINATLTTVISKYNTSHIAYVLDIAREYKVGVYFQPVDQNLSSNSPEDINLLFAPSESDYKKTISYLIDEKKSGRKFINNSLAGLRHLYYWPSPRLMKCLVG</sequence>
<dbReference type="PANTHER" id="PTHR11228:SF7">
    <property type="entry name" value="PQQA PEPTIDE CYCLASE"/>
    <property type="match status" value="1"/>
</dbReference>
<gene>
    <name evidence="1" type="ORF">S01H1_83637</name>
</gene>
<dbReference type="PANTHER" id="PTHR11228">
    <property type="entry name" value="RADICAL SAM DOMAIN PROTEIN"/>
    <property type="match status" value="1"/>
</dbReference>
<name>X0YI01_9ZZZZ</name>
<feature type="non-terminal residue" evidence="1">
    <location>
        <position position="1"/>
    </location>
</feature>
<dbReference type="InterPro" id="IPR013785">
    <property type="entry name" value="Aldolase_TIM"/>
</dbReference>
<dbReference type="SUPFAM" id="SSF102114">
    <property type="entry name" value="Radical SAM enzymes"/>
    <property type="match status" value="1"/>
</dbReference>
<evidence type="ECO:0000313" key="1">
    <source>
        <dbReference type="EMBL" id="GAG46822.1"/>
    </source>
</evidence>
<evidence type="ECO:0008006" key="2">
    <source>
        <dbReference type="Google" id="ProtNLM"/>
    </source>
</evidence>
<organism evidence="1">
    <name type="scientific">marine sediment metagenome</name>
    <dbReference type="NCBI Taxonomy" id="412755"/>
    <lineage>
        <taxon>unclassified sequences</taxon>
        <taxon>metagenomes</taxon>
        <taxon>ecological metagenomes</taxon>
    </lineage>
</organism>
<dbReference type="InterPro" id="IPR050377">
    <property type="entry name" value="Radical_SAM_PqqE_MftC-like"/>
</dbReference>
<dbReference type="Gene3D" id="3.20.20.70">
    <property type="entry name" value="Aldolase class I"/>
    <property type="match status" value="1"/>
</dbReference>
<proteinExistence type="predicted"/>
<feature type="non-terminal residue" evidence="1">
    <location>
        <position position="160"/>
    </location>
</feature>
<accession>X0YI01</accession>
<dbReference type="AlphaFoldDB" id="X0YI01"/>
<reference evidence="1" key="1">
    <citation type="journal article" date="2014" name="Front. Microbiol.">
        <title>High frequency of phylogenetically diverse reductive dehalogenase-homologous genes in deep subseafloor sedimentary metagenomes.</title>
        <authorList>
            <person name="Kawai M."/>
            <person name="Futagami T."/>
            <person name="Toyoda A."/>
            <person name="Takaki Y."/>
            <person name="Nishi S."/>
            <person name="Hori S."/>
            <person name="Arai W."/>
            <person name="Tsubouchi T."/>
            <person name="Morono Y."/>
            <person name="Uchiyama I."/>
            <person name="Ito T."/>
            <person name="Fujiyama A."/>
            <person name="Inagaki F."/>
            <person name="Takami H."/>
        </authorList>
    </citation>
    <scope>NUCLEOTIDE SEQUENCE</scope>
    <source>
        <strain evidence="1">Expedition CK06-06</strain>
    </source>
</reference>
<comment type="caution">
    <text evidence="1">The sequence shown here is derived from an EMBL/GenBank/DDBJ whole genome shotgun (WGS) entry which is preliminary data.</text>
</comment>
<dbReference type="EMBL" id="BARS01056900">
    <property type="protein sequence ID" value="GAG46822.1"/>
    <property type="molecule type" value="Genomic_DNA"/>
</dbReference>
<protein>
    <recommendedName>
        <fullName evidence="2">Radical SAM core domain-containing protein</fullName>
    </recommendedName>
</protein>